<sequence length="99" mass="10955">MDSIPSTDKDMEAYALTVDPFLVEALQNPRHCLTKKEEKSEVNELPALCKFTIEQLRNTTSGFAAKNIPRIRVCLTGCRTVFGSCVSIKGCLCCIPCKL</sequence>
<dbReference type="Proteomes" id="UP000828048">
    <property type="component" value="Chromosome 8"/>
</dbReference>
<organism evidence="1 2">
    <name type="scientific">Vaccinium darrowii</name>
    <dbReference type="NCBI Taxonomy" id="229202"/>
    <lineage>
        <taxon>Eukaryota</taxon>
        <taxon>Viridiplantae</taxon>
        <taxon>Streptophyta</taxon>
        <taxon>Embryophyta</taxon>
        <taxon>Tracheophyta</taxon>
        <taxon>Spermatophyta</taxon>
        <taxon>Magnoliopsida</taxon>
        <taxon>eudicotyledons</taxon>
        <taxon>Gunneridae</taxon>
        <taxon>Pentapetalae</taxon>
        <taxon>asterids</taxon>
        <taxon>Ericales</taxon>
        <taxon>Ericaceae</taxon>
        <taxon>Vaccinioideae</taxon>
        <taxon>Vaccinieae</taxon>
        <taxon>Vaccinium</taxon>
    </lineage>
</organism>
<name>A0ACB7YAM1_9ERIC</name>
<proteinExistence type="predicted"/>
<keyword evidence="2" id="KW-1185">Reference proteome</keyword>
<evidence type="ECO:0000313" key="1">
    <source>
        <dbReference type="EMBL" id="KAH7850571.1"/>
    </source>
</evidence>
<evidence type="ECO:0000313" key="2">
    <source>
        <dbReference type="Proteomes" id="UP000828048"/>
    </source>
</evidence>
<protein>
    <submittedName>
        <fullName evidence="1">Uncharacterized protein</fullName>
    </submittedName>
</protein>
<dbReference type="EMBL" id="CM037158">
    <property type="protein sequence ID" value="KAH7850571.1"/>
    <property type="molecule type" value="Genomic_DNA"/>
</dbReference>
<reference evidence="1 2" key="1">
    <citation type="journal article" date="2021" name="Hortic Res">
        <title>High-quality reference genome and annotation aids understanding of berry development for evergreen blueberry (Vaccinium darrowii).</title>
        <authorList>
            <person name="Yu J."/>
            <person name="Hulse-Kemp A.M."/>
            <person name="Babiker E."/>
            <person name="Staton M."/>
        </authorList>
    </citation>
    <scope>NUCLEOTIDE SEQUENCE [LARGE SCALE GENOMIC DNA]</scope>
    <source>
        <strain evidence="2">cv. NJ 8807/NJ 8810</strain>
        <tissue evidence="1">Young leaf</tissue>
    </source>
</reference>
<gene>
    <name evidence="1" type="ORF">Vadar_000032</name>
</gene>
<accession>A0ACB7YAM1</accession>
<comment type="caution">
    <text evidence="1">The sequence shown here is derived from an EMBL/GenBank/DDBJ whole genome shotgun (WGS) entry which is preliminary data.</text>
</comment>